<dbReference type="AlphaFoldDB" id="N9A2X5"/>
<accession>N9A2X5</accession>
<keyword evidence="2" id="KW-0812">Transmembrane</keyword>
<keyword evidence="1" id="KW-0488">Methylation</keyword>
<dbReference type="eggNOG" id="COG4968">
    <property type="taxonomic scope" value="Bacteria"/>
</dbReference>
<dbReference type="GO" id="GO:0015628">
    <property type="term" value="P:protein secretion by the type II secretion system"/>
    <property type="evidence" value="ECO:0007669"/>
    <property type="project" value="InterPro"/>
</dbReference>
<dbReference type="RefSeq" id="WP_004877781.1">
    <property type="nucleotide sequence ID" value="NZ_AKIQ01000043.1"/>
</dbReference>
<dbReference type="Gene3D" id="3.30.700.10">
    <property type="entry name" value="Glycoprotein, Type 4 Pilin"/>
    <property type="match status" value="1"/>
</dbReference>
<evidence type="ECO:0000313" key="4">
    <source>
        <dbReference type="Proteomes" id="UP000018445"/>
    </source>
</evidence>
<evidence type="ECO:0008006" key="5">
    <source>
        <dbReference type="Google" id="ProtNLM"/>
    </source>
</evidence>
<dbReference type="GeneID" id="58193719"/>
<dbReference type="GO" id="GO:0015627">
    <property type="term" value="C:type II protein secretion system complex"/>
    <property type="evidence" value="ECO:0007669"/>
    <property type="project" value="InterPro"/>
</dbReference>
<dbReference type="GO" id="GO:0043683">
    <property type="term" value="P:type IV pilus assembly"/>
    <property type="evidence" value="ECO:0007669"/>
    <property type="project" value="InterPro"/>
</dbReference>
<gene>
    <name evidence="3" type="ORF">F959_00817</name>
</gene>
<comment type="caution">
    <text evidence="3">The sequence shown here is derived from an EMBL/GenBank/DDBJ whole genome shotgun (WGS) entry which is preliminary data.</text>
</comment>
<dbReference type="HOGENOM" id="CLU_091705_1_0_6"/>
<name>N9A2X5_ACIVR</name>
<protein>
    <recommendedName>
        <fullName evidence="5">Prepilin-type N-terminal cleavage/methylation domain-containing protein</fullName>
    </recommendedName>
</protein>
<evidence type="ECO:0000313" key="3">
    <source>
        <dbReference type="EMBL" id="ENV38060.1"/>
    </source>
</evidence>
<reference evidence="3 4" key="1">
    <citation type="submission" date="2013-02" db="EMBL/GenBank/DDBJ databases">
        <title>The Genome Sequence of Acinetobacter venetianus CIP 110063.</title>
        <authorList>
            <consortium name="The Broad Institute Genome Sequencing Platform"/>
            <consortium name="The Broad Institute Genome Sequencing Center for Infectious Disease"/>
            <person name="Cerqueira G."/>
            <person name="Feldgarden M."/>
            <person name="Courvalin P."/>
            <person name="Perichon B."/>
            <person name="Grillot-Courvalin C."/>
            <person name="Clermont D."/>
            <person name="Rocha E."/>
            <person name="Yoon E.-J."/>
            <person name="Nemec A."/>
            <person name="Walker B."/>
            <person name="Young S.K."/>
            <person name="Zeng Q."/>
            <person name="Gargeya S."/>
            <person name="Fitzgerald M."/>
            <person name="Haas B."/>
            <person name="Abouelleil A."/>
            <person name="Alvarado L."/>
            <person name="Arachchi H.M."/>
            <person name="Berlin A.M."/>
            <person name="Chapman S.B."/>
            <person name="Dewar J."/>
            <person name="Goldberg J."/>
            <person name="Griggs A."/>
            <person name="Gujja S."/>
            <person name="Hansen M."/>
            <person name="Howarth C."/>
            <person name="Imamovic A."/>
            <person name="Larimer J."/>
            <person name="McCowan C."/>
            <person name="Murphy C."/>
            <person name="Neiman D."/>
            <person name="Pearson M."/>
            <person name="Priest M."/>
            <person name="Roberts A."/>
            <person name="Saif S."/>
            <person name="Shea T."/>
            <person name="Sisk P."/>
            <person name="Sykes S."/>
            <person name="Wortman J."/>
            <person name="Nusbaum C."/>
            <person name="Birren B."/>
        </authorList>
    </citation>
    <scope>NUCLEOTIDE SEQUENCE [LARGE SCALE GENOMIC DNA]</scope>
    <source>
        <strain evidence="4">ATCC 31012 / DSM 23050 / BCRC 14357 / CCUG 45561 / CIP 110063 / KCTC 2702 / LMG 19082 / RAG-1</strain>
    </source>
</reference>
<dbReference type="InterPro" id="IPR031982">
    <property type="entry name" value="PilE-like"/>
</dbReference>
<organism evidence="3 4">
    <name type="scientific">Acinetobacter venetianus (strain ATCC 31012 / DSM 23050 / BCRC 14357 / CCUG 45561 / CIP 110063 / KCTC 2702 / LMG 19082 / RAG-1)</name>
    <dbReference type="NCBI Taxonomy" id="1191460"/>
    <lineage>
        <taxon>Bacteria</taxon>
        <taxon>Pseudomonadati</taxon>
        <taxon>Pseudomonadota</taxon>
        <taxon>Gammaproteobacteria</taxon>
        <taxon>Moraxellales</taxon>
        <taxon>Moraxellaceae</taxon>
        <taxon>Acinetobacter</taxon>
    </lineage>
</organism>
<dbReference type="OrthoDB" id="6713246at2"/>
<dbReference type="EMBL" id="APPO01000008">
    <property type="protein sequence ID" value="ENV38060.1"/>
    <property type="molecule type" value="Genomic_DNA"/>
</dbReference>
<dbReference type="InterPro" id="IPR000983">
    <property type="entry name" value="Bac_GSPG_pilin"/>
</dbReference>
<dbReference type="SUPFAM" id="SSF54523">
    <property type="entry name" value="Pili subunits"/>
    <property type="match status" value="1"/>
</dbReference>
<dbReference type="PANTHER" id="PTHR30093">
    <property type="entry name" value="GENERAL SECRETION PATHWAY PROTEIN G"/>
    <property type="match status" value="1"/>
</dbReference>
<dbReference type="PANTHER" id="PTHR30093:SF47">
    <property type="entry name" value="TYPE IV PILUS NON-CORE MINOR PILIN PILE"/>
    <property type="match status" value="1"/>
</dbReference>
<dbReference type="PRINTS" id="PR00813">
    <property type="entry name" value="BCTERIALGSPG"/>
</dbReference>
<dbReference type="Pfam" id="PF07963">
    <property type="entry name" value="N_methyl"/>
    <property type="match status" value="1"/>
</dbReference>
<proteinExistence type="predicted"/>
<dbReference type="PATRIC" id="fig|1191460.12.peg.810"/>
<sequence>MQKYSNKLFFNQGFTLIELMLVLMVIALLAAIAMPSYQAYARRANATAAQQEMLKLADQLERHKSKNFSYKGFNPRYLYNASGVVPFNTGTQTLTLPLEATGAEIKYTLTIVDGDNSSLLLTNPASIGQNWAIKAVSSDARNFSFLITNVGIRCKNTTSANITYSTCGGGAENW</sequence>
<dbReference type="InterPro" id="IPR012902">
    <property type="entry name" value="N_methyl_site"/>
</dbReference>
<dbReference type="Proteomes" id="UP000018445">
    <property type="component" value="Unassembled WGS sequence"/>
</dbReference>
<keyword evidence="2" id="KW-1133">Transmembrane helix</keyword>
<evidence type="ECO:0000256" key="1">
    <source>
        <dbReference type="ARBA" id="ARBA00022481"/>
    </source>
</evidence>
<dbReference type="InterPro" id="IPR045584">
    <property type="entry name" value="Pilin-like"/>
</dbReference>
<dbReference type="NCBIfam" id="TIGR02532">
    <property type="entry name" value="IV_pilin_GFxxxE"/>
    <property type="match status" value="1"/>
</dbReference>
<dbReference type="Pfam" id="PF16732">
    <property type="entry name" value="ComP_DUS"/>
    <property type="match status" value="1"/>
</dbReference>
<keyword evidence="2" id="KW-0472">Membrane</keyword>
<feature type="transmembrane region" description="Helical" evidence="2">
    <location>
        <begin position="12"/>
        <end position="33"/>
    </location>
</feature>
<evidence type="ECO:0000256" key="2">
    <source>
        <dbReference type="SAM" id="Phobius"/>
    </source>
</evidence>
<keyword evidence="4" id="KW-1185">Reference proteome</keyword>
<dbReference type="PROSITE" id="PS00409">
    <property type="entry name" value="PROKAR_NTER_METHYL"/>
    <property type="match status" value="1"/>
</dbReference>